<evidence type="ECO:0000256" key="1">
    <source>
        <dbReference type="ARBA" id="ARBA00001911"/>
    </source>
</evidence>
<evidence type="ECO:0000256" key="4">
    <source>
        <dbReference type="ARBA" id="ARBA00023239"/>
    </source>
</evidence>
<evidence type="ECO:0008006" key="7">
    <source>
        <dbReference type="Google" id="ProtNLM"/>
    </source>
</evidence>
<keyword evidence="4" id="KW-0456">Lyase</keyword>
<comment type="cofactor">
    <cofactor evidence="1">
        <name>NAD(+)</name>
        <dbReference type="ChEBI" id="CHEBI:57540"/>
    </cofactor>
</comment>
<proteinExistence type="predicted"/>
<dbReference type="GO" id="GO:0042732">
    <property type="term" value="P:D-xylose metabolic process"/>
    <property type="evidence" value="ECO:0007669"/>
    <property type="project" value="InterPro"/>
</dbReference>
<feature type="compositionally biased region" description="Basic and acidic residues" evidence="5">
    <location>
        <begin position="19"/>
        <end position="37"/>
    </location>
</feature>
<organism evidence="6">
    <name type="scientific">marine sediment metagenome</name>
    <dbReference type="NCBI Taxonomy" id="412755"/>
    <lineage>
        <taxon>unclassified sequences</taxon>
        <taxon>metagenomes</taxon>
        <taxon>ecological metagenomes</taxon>
    </lineage>
</organism>
<keyword evidence="3" id="KW-0520">NAD</keyword>
<feature type="non-terminal residue" evidence="6">
    <location>
        <position position="1"/>
    </location>
</feature>
<dbReference type="GO" id="GO:0048040">
    <property type="term" value="F:UDP-glucuronate decarboxylase activity"/>
    <property type="evidence" value="ECO:0007669"/>
    <property type="project" value="TreeGrafter"/>
</dbReference>
<dbReference type="GO" id="GO:0005737">
    <property type="term" value="C:cytoplasm"/>
    <property type="evidence" value="ECO:0007669"/>
    <property type="project" value="TreeGrafter"/>
</dbReference>
<reference evidence="6" key="1">
    <citation type="journal article" date="2014" name="Front. Microbiol.">
        <title>High frequency of phylogenetically diverse reductive dehalogenase-homologous genes in deep subseafloor sedimentary metagenomes.</title>
        <authorList>
            <person name="Kawai M."/>
            <person name="Futagami T."/>
            <person name="Toyoda A."/>
            <person name="Takaki Y."/>
            <person name="Nishi S."/>
            <person name="Hori S."/>
            <person name="Arai W."/>
            <person name="Tsubouchi T."/>
            <person name="Morono Y."/>
            <person name="Uchiyama I."/>
            <person name="Ito T."/>
            <person name="Fujiyama A."/>
            <person name="Inagaki F."/>
            <person name="Takami H."/>
        </authorList>
    </citation>
    <scope>NUCLEOTIDE SEQUENCE</scope>
    <source>
        <strain evidence="6">Expedition CK06-06</strain>
    </source>
</reference>
<dbReference type="PANTHER" id="PTHR43078">
    <property type="entry name" value="UDP-GLUCURONIC ACID DECARBOXYLASE-RELATED"/>
    <property type="match status" value="1"/>
</dbReference>
<dbReference type="SUPFAM" id="SSF51735">
    <property type="entry name" value="NAD(P)-binding Rossmann-fold domains"/>
    <property type="match status" value="1"/>
</dbReference>
<dbReference type="InterPro" id="IPR044516">
    <property type="entry name" value="UXS-like"/>
</dbReference>
<feature type="region of interest" description="Disordered" evidence="5">
    <location>
        <begin position="18"/>
        <end position="37"/>
    </location>
</feature>
<dbReference type="PANTHER" id="PTHR43078:SF6">
    <property type="entry name" value="UDP-GLUCURONIC ACID DECARBOXYLASE 1"/>
    <property type="match status" value="1"/>
</dbReference>
<evidence type="ECO:0000256" key="5">
    <source>
        <dbReference type="SAM" id="MobiDB-lite"/>
    </source>
</evidence>
<dbReference type="EMBL" id="BARS01050992">
    <property type="protein sequence ID" value="GAG52752.1"/>
    <property type="molecule type" value="Genomic_DNA"/>
</dbReference>
<name>X0Z2K4_9ZZZZ</name>
<evidence type="ECO:0000313" key="6">
    <source>
        <dbReference type="EMBL" id="GAG52752.1"/>
    </source>
</evidence>
<accession>X0Z2K4</accession>
<gene>
    <name evidence="6" type="ORF">S01H1_76023</name>
</gene>
<comment type="caution">
    <text evidence="6">The sequence shown here is derived from an EMBL/GenBank/DDBJ whole genome shotgun (WGS) entry which is preliminary data.</text>
</comment>
<protein>
    <recommendedName>
        <fullName evidence="7">UDP-glucuronate decarboxylase</fullName>
    </recommendedName>
</protein>
<dbReference type="InterPro" id="IPR036291">
    <property type="entry name" value="NAD(P)-bd_dom_sf"/>
</dbReference>
<sequence>FAETINSIIANPAGIVYKQDARGSGDPQRRRPDISKAKDILDWDPKVDLDEGLAHTIPYFKEKMGRA</sequence>
<evidence type="ECO:0000256" key="2">
    <source>
        <dbReference type="ARBA" id="ARBA00022793"/>
    </source>
</evidence>
<dbReference type="AlphaFoldDB" id="X0Z2K4"/>
<keyword evidence="2" id="KW-0210">Decarboxylase</keyword>
<evidence type="ECO:0000256" key="3">
    <source>
        <dbReference type="ARBA" id="ARBA00023027"/>
    </source>
</evidence>
<dbReference type="Gene3D" id="3.90.25.10">
    <property type="entry name" value="UDP-galactose 4-epimerase, domain 1"/>
    <property type="match status" value="1"/>
</dbReference>
<dbReference type="GO" id="GO:0070403">
    <property type="term" value="F:NAD+ binding"/>
    <property type="evidence" value="ECO:0007669"/>
    <property type="project" value="InterPro"/>
</dbReference>